<dbReference type="Proteomes" id="UP001589667">
    <property type="component" value="Unassembled WGS sequence"/>
</dbReference>
<dbReference type="RefSeq" id="WP_157424517.1">
    <property type="nucleotide sequence ID" value="NZ_JBHMBL010000004.1"/>
</dbReference>
<proteinExistence type="predicted"/>
<keyword evidence="3" id="KW-1185">Reference proteome</keyword>
<name>A0ABV5SU48_9MICO</name>
<evidence type="ECO:0000313" key="3">
    <source>
        <dbReference type="Proteomes" id="UP001589667"/>
    </source>
</evidence>
<gene>
    <name evidence="2" type="ORF">ACFFQV_16385</name>
</gene>
<sequence>MCLIIRARELPVDEPVTADGAGSASPDDVGANCLDRMIDLEQGGPEARAAQVPDPRLAMENR</sequence>
<reference evidence="2 3" key="1">
    <citation type="submission" date="2024-09" db="EMBL/GenBank/DDBJ databases">
        <authorList>
            <person name="Sun Q."/>
            <person name="Mori K."/>
        </authorList>
    </citation>
    <scope>NUCLEOTIDE SEQUENCE [LARGE SCALE GENOMIC DNA]</scope>
    <source>
        <strain evidence="2 3">JCM 14321</strain>
    </source>
</reference>
<feature type="region of interest" description="Disordered" evidence="1">
    <location>
        <begin position="41"/>
        <end position="62"/>
    </location>
</feature>
<accession>A0ABV5SU48</accession>
<protein>
    <submittedName>
        <fullName evidence="2">Uncharacterized protein</fullName>
    </submittedName>
</protein>
<evidence type="ECO:0000256" key="1">
    <source>
        <dbReference type="SAM" id="MobiDB-lite"/>
    </source>
</evidence>
<dbReference type="EMBL" id="JBHMBL010000004">
    <property type="protein sequence ID" value="MFB9643873.1"/>
    <property type="molecule type" value="Genomic_DNA"/>
</dbReference>
<comment type="caution">
    <text evidence="2">The sequence shown here is derived from an EMBL/GenBank/DDBJ whole genome shotgun (WGS) entry which is preliminary data.</text>
</comment>
<evidence type="ECO:0000313" key="2">
    <source>
        <dbReference type="EMBL" id="MFB9643873.1"/>
    </source>
</evidence>
<organism evidence="2 3">
    <name type="scientific">Agromyces lapidis</name>
    <dbReference type="NCBI Taxonomy" id="279574"/>
    <lineage>
        <taxon>Bacteria</taxon>
        <taxon>Bacillati</taxon>
        <taxon>Actinomycetota</taxon>
        <taxon>Actinomycetes</taxon>
        <taxon>Micrococcales</taxon>
        <taxon>Microbacteriaceae</taxon>
        <taxon>Agromyces</taxon>
    </lineage>
</organism>